<evidence type="ECO:0000256" key="1">
    <source>
        <dbReference type="SAM" id="MobiDB-lite"/>
    </source>
</evidence>
<name>A0ABU8LQB8_9MICO</name>
<evidence type="ECO:0000313" key="3">
    <source>
        <dbReference type="Proteomes" id="UP001368654"/>
    </source>
</evidence>
<keyword evidence="3" id="KW-1185">Reference proteome</keyword>
<gene>
    <name evidence="2" type="ORF">WDU96_00200</name>
</gene>
<accession>A0ABU8LQB8</accession>
<feature type="region of interest" description="Disordered" evidence="1">
    <location>
        <begin position="1"/>
        <end position="31"/>
    </location>
</feature>
<evidence type="ECO:0000313" key="2">
    <source>
        <dbReference type="EMBL" id="MEJ1154017.1"/>
    </source>
</evidence>
<sequence length="48" mass="5076">MDERRDESRTPENDSPKGGDDTTEGQLDADNAAEEATVAALDPDDSPA</sequence>
<reference evidence="2 3" key="1">
    <citation type="submission" date="2024-02" db="EMBL/GenBank/DDBJ databases">
        <authorList>
            <person name="Saticioglu I.B."/>
        </authorList>
    </citation>
    <scope>NUCLEOTIDE SEQUENCE [LARGE SCALE GENOMIC DNA]</scope>
    <source>
        <strain evidence="2 3">Mu-86</strain>
    </source>
</reference>
<dbReference type="EMBL" id="JBBDGL010000001">
    <property type="protein sequence ID" value="MEJ1154017.1"/>
    <property type="molecule type" value="Genomic_DNA"/>
</dbReference>
<organism evidence="2 3">
    <name type="scientific">Microbacterium marmarense</name>
    <dbReference type="NCBI Taxonomy" id="3122051"/>
    <lineage>
        <taxon>Bacteria</taxon>
        <taxon>Bacillati</taxon>
        <taxon>Actinomycetota</taxon>
        <taxon>Actinomycetes</taxon>
        <taxon>Micrococcales</taxon>
        <taxon>Microbacteriaceae</taxon>
        <taxon>Microbacterium</taxon>
    </lineage>
</organism>
<dbReference type="RefSeq" id="WP_337336468.1">
    <property type="nucleotide sequence ID" value="NZ_JBBDGL010000001.1"/>
</dbReference>
<feature type="compositionally biased region" description="Basic and acidic residues" evidence="1">
    <location>
        <begin position="1"/>
        <end position="20"/>
    </location>
</feature>
<dbReference type="Proteomes" id="UP001368654">
    <property type="component" value="Unassembled WGS sequence"/>
</dbReference>
<comment type="caution">
    <text evidence="2">The sequence shown here is derived from an EMBL/GenBank/DDBJ whole genome shotgun (WGS) entry which is preliminary data.</text>
</comment>
<protein>
    <recommendedName>
        <fullName evidence="4">Nucleotide exchange factor GrpE</fullName>
    </recommendedName>
</protein>
<proteinExistence type="predicted"/>
<evidence type="ECO:0008006" key="4">
    <source>
        <dbReference type="Google" id="ProtNLM"/>
    </source>
</evidence>